<dbReference type="STRING" id="1324314.BVG16_03540"/>
<dbReference type="RefSeq" id="WP_078497132.1">
    <property type="nucleotide sequence ID" value="NZ_MSZX01000001.1"/>
</dbReference>
<dbReference type="EMBL" id="MSZX01000001">
    <property type="protein sequence ID" value="OPA81395.1"/>
    <property type="molecule type" value="Genomic_DNA"/>
</dbReference>
<protein>
    <submittedName>
        <fullName evidence="5">AraC family transcriptional regulator</fullName>
    </submittedName>
</protein>
<evidence type="ECO:0000256" key="3">
    <source>
        <dbReference type="ARBA" id="ARBA00023163"/>
    </source>
</evidence>
<dbReference type="InterPro" id="IPR050959">
    <property type="entry name" value="MarA-like"/>
</dbReference>
<keyword evidence="3" id="KW-0804">Transcription</keyword>
<proteinExistence type="predicted"/>
<dbReference type="InterPro" id="IPR009057">
    <property type="entry name" value="Homeodomain-like_sf"/>
</dbReference>
<comment type="caution">
    <text evidence="5">The sequence shown here is derived from an EMBL/GenBank/DDBJ whole genome shotgun (WGS) entry which is preliminary data.</text>
</comment>
<accession>A0A1T2XNM8</accession>
<evidence type="ECO:0000313" key="6">
    <source>
        <dbReference type="Proteomes" id="UP000190188"/>
    </source>
</evidence>
<dbReference type="Proteomes" id="UP000190188">
    <property type="component" value="Unassembled WGS sequence"/>
</dbReference>
<dbReference type="InterPro" id="IPR018060">
    <property type="entry name" value="HTH_AraC"/>
</dbReference>
<evidence type="ECO:0000313" key="5">
    <source>
        <dbReference type="EMBL" id="OPA81395.1"/>
    </source>
</evidence>
<dbReference type="GO" id="GO:0043565">
    <property type="term" value="F:sequence-specific DNA binding"/>
    <property type="evidence" value="ECO:0007669"/>
    <property type="project" value="InterPro"/>
</dbReference>
<dbReference type="SMART" id="SM00342">
    <property type="entry name" value="HTH_ARAC"/>
    <property type="match status" value="1"/>
</dbReference>
<evidence type="ECO:0000256" key="2">
    <source>
        <dbReference type="ARBA" id="ARBA00023125"/>
    </source>
</evidence>
<sequence length="305" mass="35619">MERWDVIHAVQRMQDYIDEHITEVITLAQLAKAAGYSPWHSARIFKELLHRTPFDYIRALRLSKAALVLRDEHSKVVDVALDFVFDSHEGFTRAFTKQFGLSPRKYSQEVPPIRLFIPYRVHDSYLTFPKGEKPMAEKQTLTKTVFVQVMERPQRKVMLKRGVIAEEYFTFCEEVGCEVWGVLTSVKEALYEPIGMWLPQHLIPAGTSKYVQGVELSMDFDRPIPDGYDLIELPPCKMMVFQGEPFQDEQFREAIGELWETMDHYQPELYGFEWADEEAPRFQLSPMGYRGYIEGRPVRQINPTN</sequence>
<dbReference type="PANTHER" id="PTHR47504">
    <property type="entry name" value="RIGHT ORIGIN-BINDING PROTEIN"/>
    <property type="match status" value="1"/>
</dbReference>
<dbReference type="Pfam" id="PF12833">
    <property type="entry name" value="HTH_18"/>
    <property type="match status" value="1"/>
</dbReference>
<gene>
    <name evidence="5" type="ORF">BVG16_03540</name>
</gene>
<dbReference type="OrthoDB" id="9801721at2"/>
<evidence type="ECO:0000256" key="1">
    <source>
        <dbReference type="ARBA" id="ARBA00023015"/>
    </source>
</evidence>
<feature type="domain" description="HTH araC/xylS-type" evidence="4">
    <location>
        <begin position="11"/>
        <end position="109"/>
    </location>
</feature>
<organism evidence="5 6">
    <name type="scientific">Paenibacillus selenitireducens</name>
    <dbReference type="NCBI Taxonomy" id="1324314"/>
    <lineage>
        <taxon>Bacteria</taxon>
        <taxon>Bacillati</taxon>
        <taxon>Bacillota</taxon>
        <taxon>Bacilli</taxon>
        <taxon>Bacillales</taxon>
        <taxon>Paenibacillaceae</taxon>
        <taxon>Paenibacillus</taxon>
    </lineage>
</organism>
<dbReference type="GO" id="GO:0003700">
    <property type="term" value="F:DNA-binding transcription factor activity"/>
    <property type="evidence" value="ECO:0007669"/>
    <property type="project" value="InterPro"/>
</dbReference>
<dbReference type="Gene3D" id="1.10.10.60">
    <property type="entry name" value="Homeodomain-like"/>
    <property type="match status" value="2"/>
</dbReference>
<keyword evidence="1" id="KW-0805">Transcription regulation</keyword>
<dbReference type="PROSITE" id="PS01124">
    <property type="entry name" value="HTH_ARAC_FAMILY_2"/>
    <property type="match status" value="1"/>
</dbReference>
<evidence type="ECO:0000259" key="4">
    <source>
        <dbReference type="PROSITE" id="PS01124"/>
    </source>
</evidence>
<dbReference type="PANTHER" id="PTHR47504:SF5">
    <property type="entry name" value="RIGHT ORIGIN-BINDING PROTEIN"/>
    <property type="match status" value="1"/>
</dbReference>
<name>A0A1T2XNM8_9BACL</name>
<dbReference type="AlphaFoldDB" id="A0A1T2XNM8"/>
<keyword evidence="2" id="KW-0238">DNA-binding</keyword>
<reference evidence="5 6" key="1">
    <citation type="submission" date="2017-01" db="EMBL/GenBank/DDBJ databases">
        <title>Genome analysis of Paenibacillus selenitrireducens ES3-24.</title>
        <authorList>
            <person name="Xu D."/>
            <person name="Yao R."/>
            <person name="Zheng S."/>
        </authorList>
    </citation>
    <scope>NUCLEOTIDE SEQUENCE [LARGE SCALE GENOMIC DNA]</scope>
    <source>
        <strain evidence="5 6">ES3-24</strain>
    </source>
</reference>
<dbReference type="SUPFAM" id="SSF46689">
    <property type="entry name" value="Homeodomain-like"/>
    <property type="match status" value="2"/>
</dbReference>
<keyword evidence="6" id="KW-1185">Reference proteome</keyword>